<reference evidence="1 2" key="1">
    <citation type="submission" date="2019-05" db="EMBL/GenBank/DDBJ databases">
        <title>Draft genomes of bacterial isolates retrieved from different Forrest soils.</title>
        <authorList>
            <person name="Soares-Castro P."/>
            <person name="Santos P.M."/>
        </authorList>
    </citation>
    <scope>NUCLEOTIDE SEQUENCE [LARGE SCALE GENOMIC DNA]</scope>
    <source>
        <strain evidence="1 2">UMG736</strain>
    </source>
</reference>
<dbReference type="AlphaFoldDB" id="A0ABD6MAK2"/>
<proteinExistence type="predicted"/>
<name>A0ABD6MAK2_9ENTR</name>
<dbReference type="Proteomes" id="UP000729009">
    <property type="component" value="Unassembled WGS sequence"/>
</dbReference>
<dbReference type="EMBL" id="SUQN01000003">
    <property type="protein sequence ID" value="NTZ50216.1"/>
    <property type="molecule type" value="Genomic_DNA"/>
</dbReference>
<evidence type="ECO:0000313" key="2">
    <source>
        <dbReference type="Proteomes" id="UP000729009"/>
    </source>
</evidence>
<keyword evidence="2" id="KW-1185">Reference proteome</keyword>
<gene>
    <name evidence="1" type="ORF">FCH32_07875</name>
</gene>
<organism evidence="1 2">
    <name type="scientific">Citrobacter gillenii</name>
    <dbReference type="NCBI Taxonomy" id="67828"/>
    <lineage>
        <taxon>Bacteria</taxon>
        <taxon>Pseudomonadati</taxon>
        <taxon>Pseudomonadota</taxon>
        <taxon>Gammaproteobacteria</taxon>
        <taxon>Enterobacterales</taxon>
        <taxon>Enterobacteriaceae</taxon>
        <taxon>Citrobacter</taxon>
        <taxon>Citrobacter freundii complex</taxon>
    </lineage>
</organism>
<sequence length="76" mass="8999">MVSFYSTRHPPFIKQVHSRSHNIILIKTKVFRQHFTKHHRKQINTTNGIANLHTRHCVVQNISTRKMKSKTTHEVS</sequence>
<evidence type="ECO:0000313" key="1">
    <source>
        <dbReference type="EMBL" id="NTZ50216.1"/>
    </source>
</evidence>
<comment type="caution">
    <text evidence="1">The sequence shown here is derived from an EMBL/GenBank/DDBJ whole genome shotgun (WGS) entry which is preliminary data.</text>
</comment>
<accession>A0ABD6MAK2</accession>
<protein>
    <submittedName>
        <fullName evidence="1">Uncharacterized protein</fullName>
    </submittedName>
</protein>